<organism evidence="2 3">
    <name type="scientific">candidate division WWE3 bacterium RIFCSPLOWO2_01_FULL_39_13</name>
    <dbReference type="NCBI Taxonomy" id="1802624"/>
    <lineage>
        <taxon>Bacteria</taxon>
        <taxon>Katanobacteria</taxon>
    </lineage>
</organism>
<protein>
    <submittedName>
        <fullName evidence="2">Uncharacterized protein</fullName>
    </submittedName>
</protein>
<accession>A0A1F4V2G4</accession>
<proteinExistence type="predicted"/>
<feature type="region of interest" description="Disordered" evidence="1">
    <location>
        <begin position="1"/>
        <end position="23"/>
    </location>
</feature>
<dbReference type="Proteomes" id="UP000178771">
    <property type="component" value="Unassembled WGS sequence"/>
</dbReference>
<evidence type="ECO:0000313" key="3">
    <source>
        <dbReference type="Proteomes" id="UP000178771"/>
    </source>
</evidence>
<evidence type="ECO:0000313" key="2">
    <source>
        <dbReference type="EMBL" id="OGC51394.1"/>
    </source>
</evidence>
<reference evidence="2 3" key="1">
    <citation type="journal article" date="2016" name="Nat. Commun.">
        <title>Thousands of microbial genomes shed light on interconnected biogeochemical processes in an aquifer system.</title>
        <authorList>
            <person name="Anantharaman K."/>
            <person name="Brown C.T."/>
            <person name="Hug L.A."/>
            <person name="Sharon I."/>
            <person name="Castelle C.J."/>
            <person name="Probst A.J."/>
            <person name="Thomas B.C."/>
            <person name="Singh A."/>
            <person name="Wilkins M.J."/>
            <person name="Karaoz U."/>
            <person name="Brodie E.L."/>
            <person name="Williams K.H."/>
            <person name="Hubbard S.S."/>
            <person name="Banfield J.F."/>
        </authorList>
    </citation>
    <scope>NUCLEOTIDE SEQUENCE [LARGE SCALE GENOMIC DNA]</scope>
</reference>
<feature type="compositionally biased region" description="Basic and acidic residues" evidence="1">
    <location>
        <begin position="1"/>
        <end position="17"/>
    </location>
</feature>
<evidence type="ECO:0000256" key="1">
    <source>
        <dbReference type="SAM" id="MobiDB-lite"/>
    </source>
</evidence>
<dbReference type="EMBL" id="MEVH01000023">
    <property type="protein sequence ID" value="OGC51394.1"/>
    <property type="molecule type" value="Genomic_DNA"/>
</dbReference>
<name>A0A1F4V2G4_UNCKA</name>
<sequence length="309" mass="36114">MDNGKDHPEAKYGEESRSASWKGSFSPKSVARMVLTEEDNYYLEYTLANRYSDLNTKEFDILRKAFDLFFEIAITGSEEANDVYCNYAKSNPFLQEEDEEGNSLLGDLKRFVNSEILPVLESHGAIQWAYEIPVIKTVDDIKSLPPNIVAVHLASSSVLSKTGMRELIKRCPFLRLVQLRPVFRRIFSKASGRVLEDSGVKLVHRSRRPNYYKRFEFNRMYFDRDKRPWLERMETAGLPEFLVAKYYCSRSDITMEETAAYFNLSLEKARRLWNTFCIWMGYQPPRCYSTRYNLDLEGKLLSRERNVGK</sequence>
<gene>
    <name evidence="2" type="ORF">A2982_03630</name>
</gene>
<comment type="caution">
    <text evidence="2">The sequence shown here is derived from an EMBL/GenBank/DDBJ whole genome shotgun (WGS) entry which is preliminary data.</text>
</comment>
<dbReference type="AlphaFoldDB" id="A0A1F4V2G4"/>